<protein>
    <recommendedName>
        <fullName evidence="3">Sortilin N-terminal domain-containing protein</fullName>
    </recommendedName>
</protein>
<name>A0A0P6Y1C4_9CHLR</name>
<dbReference type="Gene3D" id="2.130.10.10">
    <property type="entry name" value="YVTN repeat-like/Quinoprotein amine dehydrogenase"/>
    <property type="match status" value="5"/>
</dbReference>
<evidence type="ECO:0000256" key="1">
    <source>
        <dbReference type="ARBA" id="ARBA00022737"/>
    </source>
</evidence>
<dbReference type="SUPFAM" id="SSF110296">
    <property type="entry name" value="Oligoxyloglucan reducing end-specific cellobiohydrolase"/>
    <property type="match status" value="3"/>
</dbReference>
<evidence type="ECO:0000256" key="2">
    <source>
        <dbReference type="SAM" id="Phobius"/>
    </source>
</evidence>
<gene>
    <name evidence="4" type="ORF">AC812_08535</name>
</gene>
<comment type="caution">
    <text evidence="4">The sequence shown here is derived from an EMBL/GenBank/DDBJ whole genome shotgun (WGS) entry which is preliminary data.</text>
</comment>
<keyword evidence="1" id="KW-0677">Repeat</keyword>
<evidence type="ECO:0000313" key="4">
    <source>
        <dbReference type="EMBL" id="KPL75331.1"/>
    </source>
</evidence>
<feature type="transmembrane region" description="Helical" evidence="2">
    <location>
        <begin position="30"/>
        <end position="48"/>
    </location>
</feature>
<proteinExistence type="predicted"/>
<keyword evidence="5" id="KW-1185">Reference proteome</keyword>
<sequence>MFQSVSNGVKVAPQAFTEKMEAHKESVMKYIRIIWLGLVIGLVGLLYIKPTLAQSGGGETSRLFLPLISRMSEPVWLGPESADVVSIAYDRRVEDRVYLGTWGAGVFVSEDGGIRWKRQSSGLDNLYIQRLAVDPLQAGVVYAGTYGSGIYKTNDGGWNWYPVNQGVMNGAIVYGLTVDPQQPQRVYASARVANRNEEPWGGVVYRSLDGGLTWQAVLQNIGGSNVQDWVYSLAVDPQNPQRVLAASHEHGIYRSQDYGTTWQAANSGISDLSGRAVVFDPRGRIAYLGVWHRTGEFKTLNGGDGWILQSNGLTGSKIYDLVVNPHNPEQLLAATFMMNFSDTERGVARSDNGGELWVKSGLQPYFIYTVAVNPFNGNEMLAGTVDYGVFRSTDGGKNWIARNEGLINATVTHLTFDPNLPQVWYAAVQGRGVWRSPDGGNHWQPFGEGLETTSVYSLAWEGQDSRRILALTPAGWMAADSDGEGTWEAVEPTQIAVDEMTYRSFTDWQEYQPPKPGFEFEVHPSRSVQPVLNGMSLPGNGVMSDALPVDVRIYTLLQAPLEGWLAGTSDGIYQRESGAAWQPVGLQGQTVVGLAIDPLRRDWIVAVTPSQIWLSRDAGRTWQMQDAGMPLDGIQGVWFNPQGRLLVSLVHRGLLCLDRPW</sequence>
<keyword evidence="2" id="KW-1133">Transmembrane helix</keyword>
<organism evidence="4 5">
    <name type="scientific">Bellilinea caldifistulae</name>
    <dbReference type="NCBI Taxonomy" id="360411"/>
    <lineage>
        <taxon>Bacteria</taxon>
        <taxon>Bacillati</taxon>
        <taxon>Chloroflexota</taxon>
        <taxon>Anaerolineae</taxon>
        <taxon>Anaerolineales</taxon>
        <taxon>Anaerolineaceae</taxon>
        <taxon>Bellilinea</taxon>
    </lineage>
</organism>
<dbReference type="Proteomes" id="UP000050514">
    <property type="component" value="Unassembled WGS sequence"/>
</dbReference>
<evidence type="ECO:0000259" key="3">
    <source>
        <dbReference type="Pfam" id="PF15902"/>
    </source>
</evidence>
<dbReference type="CDD" id="cd15482">
    <property type="entry name" value="Sialidase_non-viral"/>
    <property type="match status" value="2"/>
</dbReference>
<dbReference type="STRING" id="360411.AC812_08535"/>
<feature type="domain" description="Sortilin N-terminal" evidence="3">
    <location>
        <begin position="106"/>
        <end position="223"/>
    </location>
</feature>
<dbReference type="InterPro" id="IPR015943">
    <property type="entry name" value="WD40/YVTN_repeat-like_dom_sf"/>
</dbReference>
<accession>A0A0P6Y1C4</accession>
<dbReference type="Pfam" id="PF15902">
    <property type="entry name" value="Sortilin-Vps10"/>
    <property type="match status" value="1"/>
</dbReference>
<evidence type="ECO:0000313" key="5">
    <source>
        <dbReference type="Proteomes" id="UP000050514"/>
    </source>
</evidence>
<dbReference type="PANTHER" id="PTHR43739:SF5">
    <property type="entry name" value="EXO-ALPHA-SIALIDASE"/>
    <property type="match status" value="1"/>
</dbReference>
<keyword evidence="2" id="KW-0812">Transmembrane</keyword>
<dbReference type="AlphaFoldDB" id="A0A0P6Y1C4"/>
<reference evidence="4 5" key="1">
    <citation type="submission" date="2015-07" db="EMBL/GenBank/DDBJ databases">
        <title>Draft genome of Bellilinea caldifistulae DSM 17877.</title>
        <authorList>
            <person name="Hemp J."/>
            <person name="Ward L.M."/>
            <person name="Pace L.A."/>
            <person name="Fischer W.W."/>
        </authorList>
    </citation>
    <scope>NUCLEOTIDE SEQUENCE [LARGE SCALE GENOMIC DNA]</scope>
    <source>
        <strain evidence="4 5">GOMI-1</strain>
    </source>
</reference>
<dbReference type="PANTHER" id="PTHR43739">
    <property type="entry name" value="XYLOGLUCANASE (EUROFUNG)"/>
    <property type="match status" value="1"/>
</dbReference>
<dbReference type="GO" id="GO:0010411">
    <property type="term" value="P:xyloglucan metabolic process"/>
    <property type="evidence" value="ECO:0007669"/>
    <property type="project" value="TreeGrafter"/>
</dbReference>
<dbReference type="EMBL" id="LGHJ01000014">
    <property type="protein sequence ID" value="KPL75331.1"/>
    <property type="molecule type" value="Genomic_DNA"/>
</dbReference>
<dbReference type="InterPro" id="IPR052025">
    <property type="entry name" value="Xyloglucanase_GH74"/>
</dbReference>
<dbReference type="InterPro" id="IPR031778">
    <property type="entry name" value="Sortilin_N"/>
</dbReference>
<keyword evidence="2" id="KW-0472">Membrane</keyword>